<protein>
    <submittedName>
        <fullName evidence="1">Uncharacterized protein</fullName>
    </submittedName>
</protein>
<name>A0A3M7QV38_BRAPC</name>
<comment type="caution">
    <text evidence="1">The sequence shown here is derived from an EMBL/GenBank/DDBJ whole genome shotgun (WGS) entry which is preliminary data.</text>
</comment>
<feature type="non-terminal residue" evidence="1">
    <location>
        <position position="1"/>
    </location>
</feature>
<accession>A0A3M7QV38</accession>
<keyword evidence="2" id="KW-1185">Reference proteome</keyword>
<gene>
    <name evidence="1" type="ORF">BpHYR1_027686</name>
</gene>
<evidence type="ECO:0000313" key="2">
    <source>
        <dbReference type="Proteomes" id="UP000276133"/>
    </source>
</evidence>
<dbReference type="Proteomes" id="UP000276133">
    <property type="component" value="Unassembled WGS sequence"/>
</dbReference>
<evidence type="ECO:0000313" key="1">
    <source>
        <dbReference type="EMBL" id="RNA15079.1"/>
    </source>
</evidence>
<dbReference type="EMBL" id="REGN01005049">
    <property type="protein sequence ID" value="RNA15079.1"/>
    <property type="molecule type" value="Genomic_DNA"/>
</dbReference>
<dbReference type="AlphaFoldDB" id="A0A3M7QV38"/>
<proteinExistence type="predicted"/>
<organism evidence="1 2">
    <name type="scientific">Brachionus plicatilis</name>
    <name type="common">Marine rotifer</name>
    <name type="synonym">Brachionus muelleri</name>
    <dbReference type="NCBI Taxonomy" id="10195"/>
    <lineage>
        <taxon>Eukaryota</taxon>
        <taxon>Metazoa</taxon>
        <taxon>Spiralia</taxon>
        <taxon>Gnathifera</taxon>
        <taxon>Rotifera</taxon>
        <taxon>Eurotatoria</taxon>
        <taxon>Monogononta</taxon>
        <taxon>Pseudotrocha</taxon>
        <taxon>Ploima</taxon>
        <taxon>Brachionidae</taxon>
        <taxon>Brachionus</taxon>
    </lineage>
</organism>
<reference evidence="1 2" key="1">
    <citation type="journal article" date="2018" name="Sci. Rep.">
        <title>Genomic signatures of local adaptation to the degree of environmental predictability in rotifers.</title>
        <authorList>
            <person name="Franch-Gras L."/>
            <person name="Hahn C."/>
            <person name="Garcia-Roger E.M."/>
            <person name="Carmona M.J."/>
            <person name="Serra M."/>
            <person name="Gomez A."/>
        </authorList>
    </citation>
    <scope>NUCLEOTIDE SEQUENCE [LARGE SCALE GENOMIC DNA]</scope>
    <source>
        <strain evidence="1">HYR1</strain>
    </source>
</reference>
<sequence>YFYYIGNKIYFFFFYFISERLNLSLSLNERKTALVIQSSEEKLESFGTSIILLLRRAAEYALAAKVIHTGLHKSHKVRLGLEKNFYKKKQMSLLIKYKKKIDQLFMSDSVAPFTMDTSDKVKNSCGVNTFDDRIF</sequence>